<feature type="compositionally biased region" description="Basic and acidic residues" evidence="3">
    <location>
        <begin position="300"/>
        <end position="311"/>
    </location>
</feature>
<dbReference type="InterPro" id="IPR051876">
    <property type="entry name" value="ODA-DC/CCD"/>
</dbReference>
<dbReference type="AlphaFoldDB" id="A0A553P4V4"/>
<sequence>MAGDENDKNEEEKDLELDLMAEQELLRLTRQYRVTEHSMQFYKIKYYVMEGDKEAYLEEATKALRRQRKTMEDLEAERDELRQCHKTAASKRNSKKDGENAAKVARLAEEQETLINAMKSEKTVTKDLDTEIRRIERQIGNHLKSAKLIPKTSKPGTNVSREKRDVSQRITLLENRLDGVMINFNATLSQNSVIRKEIDHLVQERSTFNEMISRLQKKIAVNKKTIADITELAIQAFDQRDECQSKIQALQERNEKDAQQYAAELKELQRTLDHDEKLKDFLFNKSNDRVFASQMEEDEKERGKKAAEEKEMEDVQKYKDAFDNIRKIVGADSSLDKIVADFIKVEDQNFALFNYVTEMNNQVRRVEALQEGISRLKGDIKEAKGRGDERERLQREQLEGMEKKLSTSMHEADSAETKLNLMEGVISKLKVGSEDLYLISKVGSTPVLSLLGANIPRDQEPERPFINESNVIMYLDMVHEKIIELKGIAQYLEFKSGKTLAPPITSSSGTSPSVQAMPKAPFKHLLGAEKVLKRAPSSAQILGNKWPP</sequence>
<accession>A0A553P4V4</accession>
<proteinExistence type="predicted"/>
<evidence type="ECO:0000256" key="1">
    <source>
        <dbReference type="ARBA" id="ARBA00023054"/>
    </source>
</evidence>
<feature type="domain" description="ODAD1 central coiled coil region" evidence="4">
    <location>
        <begin position="168"/>
        <end position="452"/>
    </location>
</feature>
<feature type="coiled-coil region" evidence="2">
    <location>
        <begin position="233"/>
        <end position="278"/>
    </location>
</feature>
<dbReference type="Pfam" id="PF21773">
    <property type="entry name" value="ODAD1_CC"/>
    <property type="match status" value="1"/>
</dbReference>
<feature type="region of interest" description="Disordered" evidence="3">
    <location>
        <begin position="292"/>
        <end position="311"/>
    </location>
</feature>
<keyword evidence="1 2" id="KW-0175">Coiled coil</keyword>
<dbReference type="EMBL" id="VCGU01000008">
    <property type="protein sequence ID" value="TRY72721.1"/>
    <property type="molecule type" value="Genomic_DNA"/>
</dbReference>
<protein>
    <recommendedName>
        <fullName evidence="4">ODAD1 central coiled coil region domain-containing protein</fullName>
    </recommendedName>
</protein>
<name>A0A553P4V4_TIGCA</name>
<dbReference type="PANTHER" id="PTHR21694">
    <property type="entry name" value="COILED-COIL DOMAIN-CONTAINING PROTEIN 63"/>
    <property type="match status" value="1"/>
</dbReference>
<evidence type="ECO:0000313" key="6">
    <source>
        <dbReference type="Proteomes" id="UP000318571"/>
    </source>
</evidence>
<evidence type="ECO:0000256" key="3">
    <source>
        <dbReference type="SAM" id="MobiDB-lite"/>
    </source>
</evidence>
<dbReference type="Proteomes" id="UP000318571">
    <property type="component" value="Chromosome 7"/>
</dbReference>
<feature type="coiled-coil region" evidence="2">
    <location>
        <begin position="366"/>
        <end position="418"/>
    </location>
</feature>
<evidence type="ECO:0000256" key="2">
    <source>
        <dbReference type="SAM" id="Coils"/>
    </source>
</evidence>
<dbReference type="OMA" id="MMHKKTQ"/>
<dbReference type="InterPro" id="IPR049258">
    <property type="entry name" value="ODAD1_CC"/>
</dbReference>
<evidence type="ECO:0000313" key="5">
    <source>
        <dbReference type="EMBL" id="TRY72721.1"/>
    </source>
</evidence>
<reference evidence="5 6" key="1">
    <citation type="journal article" date="2018" name="Nat. Ecol. Evol.">
        <title>Genomic signatures of mitonuclear coevolution across populations of Tigriopus californicus.</title>
        <authorList>
            <person name="Barreto F.S."/>
            <person name="Watson E.T."/>
            <person name="Lima T.G."/>
            <person name="Willett C.S."/>
            <person name="Edmands S."/>
            <person name="Li W."/>
            <person name="Burton R.S."/>
        </authorList>
    </citation>
    <scope>NUCLEOTIDE SEQUENCE [LARGE SCALE GENOMIC DNA]</scope>
    <source>
        <strain evidence="5 6">San Diego</strain>
    </source>
</reference>
<feature type="coiled-coil region" evidence="2">
    <location>
        <begin position="57"/>
        <end position="91"/>
    </location>
</feature>
<gene>
    <name evidence="5" type="ORF">TCAL_11989</name>
</gene>
<keyword evidence="6" id="KW-1185">Reference proteome</keyword>
<dbReference type="STRING" id="6832.A0A553P4V4"/>
<comment type="caution">
    <text evidence="5">The sequence shown here is derived from an EMBL/GenBank/DDBJ whole genome shotgun (WGS) entry which is preliminary data.</text>
</comment>
<evidence type="ECO:0000259" key="4">
    <source>
        <dbReference type="Pfam" id="PF21773"/>
    </source>
</evidence>
<dbReference type="PANTHER" id="PTHR21694:SF18">
    <property type="entry name" value="COILED-COIL DOMAIN-CONTAINING PROTEIN 63"/>
    <property type="match status" value="1"/>
</dbReference>
<organism evidence="5 6">
    <name type="scientific">Tigriopus californicus</name>
    <name type="common">Marine copepod</name>
    <dbReference type="NCBI Taxonomy" id="6832"/>
    <lineage>
        <taxon>Eukaryota</taxon>
        <taxon>Metazoa</taxon>
        <taxon>Ecdysozoa</taxon>
        <taxon>Arthropoda</taxon>
        <taxon>Crustacea</taxon>
        <taxon>Multicrustacea</taxon>
        <taxon>Hexanauplia</taxon>
        <taxon>Copepoda</taxon>
        <taxon>Harpacticoida</taxon>
        <taxon>Harpacticidae</taxon>
        <taxon>Tigriopus</taxon>
    </lineage>
</organism>